<dbReference type="PANTHER" id="PTHR13504:SF38">
    <property type="entry name" value="FIDO DOMAIN-CONTAINING PROTEIN"/>
    <property type="match status" value="1"/>
</dbReference>
<dbReference type="GO" id="GO:0005524">
    <property type="term" value="F:ATP binding"/>
    <property type="evidence" value="ECO:0007669"/>
    <property type="project" value="UniProtKB-KW"/>
</dbReference>
<sequence length="357" mass="41796">MIRLTHIIDTKLNPRQKQILELINKSDNLSRLEIKEKLGRQFQASIPTIARDLAYLLKNKLVTVHGGGRTTNYSRTNPSPLLKYFDIDQYFSLDPDQRTDLRKSYNSTICDHLDGLFIPSEQLELYRIYKNFDTESKTANQDIYLREVERFVIELSWKSSKIEGNTYSLLDTETLIKQKIEAKGHPKDEAIMILNHKNAFETILANRKEYRNISFSQITQLHNLLIKDLNVTTGIRNQSVGITGTTYRPLDNQWQIREAMDKFIANLNRVEYPLEKAMFTIAMISYIQPFTDGNKRTARMLANAVLLANNYFALSYRSVDETFYKKALVLFYEQNSLYYLKQIILDQYKFALNTYFK</sequence>
<protein>
    <submittedName>
        <fullName evidence="6">Fic family protein</fullName>
    </submittedName>
</protein>
<evidence type="ECO:0000313" key="7">
    <source>
        <dbReference type="Proteomes" id="UP000033944"/>
    </source>
</evidence>
<dbReference type="Proteomes" id="UP000033944">
    <property type="component" value="Unassembled WGS sequence"/>
</dbReference>
<dbReference type="GO" id="GO:0003700">
    <property type="term" value="F:DNA-binding transcription factor activity"/>
    <property type="evidence" value="ECO:0007669"/>
    <property type="project" value="InterPro"/>
</dbReference>
<dbReference type="SUPFAM" id="SSF46785">
    <property type="entry name" value="Winged helix' DNA-binding domain"/>
    <property type="match status" value="1"/>
</dbReference>
<dbReference type="AlphaFoldDB" id="A0A0G0L517"/>
<accession>A0A0G0L517</accession>
<feature type="binding site" evidence="3">
    <location>
        <begin position="292"/>
        <end position="299"/>
    </location>
    <ligand>
        <name>ATP</name>
        <dbReference type="ChEBI" id="CHEBI:30616"/>
    </ligand>
</feature>
<dbReference type="PANTHER" id="PTHR13504">
    <property type="entry name" value="FIDO DOMAIN-CONTAINING PROTEIN DDB_G0283145"/>
    <property type="match status" value="1"/>
</dbReference>
<dbReference type="EMBL" id="LBVN01000032">
    <property type="protein sequence ID" value="KKQ86097.1"/>
    <property type="molecule type" value="Genomic_DNA"/>
</dbReference>
<dbReference type="InterPro" id="IPR001034">
    <property type="entry name" value="DeoR_HTH"/>
</dbReference>
<keyword evidence="2" id="KW-0804">Transcription</keyword>
<comment type="caution">
    <text evidence="6">The sequence shown here is derived from an EMBL/GenBank/DDBJ whole genome shotgun (WGS) entry which is preliminary data.</text>
</comment>
<gene>
    <name evidence="6" type="ORF">UT10_C0032G0002</name>
</gene>
<dbReference type="InterPro" id="IPR040198">
    <property type="entry name" value="Fido_containing"/>
</dbReference>
<feature type="domain" description="Fido" evidence="5">
    <location>
        <begin position="213"/>
        <end position="346"/>
    </location>
</feature>
<keyword evidence="3" id="KW-0067">ATP-binding</keyword>
<dbReference type="SUPFAM" id="SSF140931">
    <property type="entry name" value="Fic-like"/>
    <property type="match status" value="1"/>
</dbReference>
<proteinExistence type="predicted"/>
<evidence type="ECO:0000256" key="1">
    <source>
        <dbReference type="ARBA" id="ARBA00023015"/>
    </source>
</evidence>
<evidence type="ECO:0000256" key="3">
    <source>
        <dbReference type="PIRSR" id="PIRSR640198-2"/>
    </source>
</evidence>
<keyword evidence="1" id="KW-0805">Transcription regulation</keyword>
<evidence type="ECO:0000256" key="2">
    <source>
        <dbReference type="ARBA" id="ARBA00023163"/>
    </source>
</evidence>
<organism evidence="6 7">
    <name type="scientific">Candidatus Woesebacteria bacterium GW2011_GWB1_38_8b</name>
    <dbReference type="NCBI Taxonomy" id="1618571"/>
    <lineage>
        <taxon>Bacteria</taxon>
        <taxon>Candidatus Woeseibacteriota</taxon>
    </lineage>
</organism>
<dbReference type="Pfam" id="PF08220">
    <property type="entry name" value="HTH_DeoR"/>
    <property type="match status" value="1"/>
</dbReference>
<dbReference type="Pfam" id="PF02661">
    <property type="entry name" value="Fic"/>
    <property type="match status" value="1"/>
</dbReference>
<dbReference type="InterPro" id="IPR036390">
    <property type="entry name" value="WH_DNA-bd_sf"/>
</dbReference>
<evidence type="ECO:0000259" key="5">
    <source>
        <dbReference type="PROSITE" id="PS51459"/>
    </source>
</evidence>
<feature type="site" description="Important for autoinhibition of adenylyltransferase activity" evidence="4">
    <location>
        <position position="163"/>
    </location>
</feature>
<dbReference type="Gene3D" id="1.10.10.10">
    <property type="entry name" value="Winged helix-like DNA-binding domain superfamily/Winged helix DNA-binding domain"/>
    <property type="match status" value="1"/>
</dbReference>
<name>A0A0G0L517_9BACT</name>
<keyword evidence="3" id="KW-0547">Nucleotide-binding</keyword>
<evidence type="ECO:0000313" key="6">
    <source>
        <dbReference type="EMBL" id="KKQ86097.1"/>
    </source>
</evidence>
<dbReference type="PROSITE" id="PS51459">
    <property type="entry name" value="FIDO"/>
    <property type="match status" value="1"/>
</dbReference>
<dbReference type="InterPro" id="IPR036388">
    <property type="entry name" value="WH-like_DNA-bd_sf"/>
</dbReference>
<dbReference type="InterPro" id="IPR036597">
    <property type="entry name" value="Fido-like_dom_sf"/>
</dbReference>
<dbReference type="Gene3D" id="1.10.3290.10">
    <property type="entry name" value="Fido-like domain"/>
    <property type="match status" value="1"/>
</dbReference>
<evidence type="ECO:0000256" key="4">
    <source>
        <dbReference type="PIRSR" id="PIRSR640198-3"/>
    </source>
</evidence>
<reference evidence="6 7" key="1">
    <citation type="journal article" date="2015" name="Nature">
        <title>rRNA introns, odd ribosomes, and small enigmatic genomes across a large radiation of phyla.</title>
        <authorList>
            <person name="Brown C.T."/>
            <person name="Hug L.A."/>
            <person name="Thomas B.C."/>
            <person name="Sharon I."/>
            <person name="Castelle C.J."/>
            <person name="Singh A."/>
            <person name="Wilkins M.J."/>
            <person name="Williams K.H."/>
            <person name="Banfield J.F."/>
        </authorList>
    </citation>
    <scope>NUCLEOTIDE SEQUENCE [LARGE SCALE GENOMIC DNA]</scope>
</reference>
<dbReference type="InterPro" id="IPR003812">
    <property type="entry name" value="Fido"/>
</dbReference>